<evidence type="ECO:0000313" key="9">
    <source>
        <dbReference type="EMBL" id="KAF7213825.1"/>
    </source>
</evidence>
<evidence type="ECO:0000256" key="1">
    <source>
        <dbReference type="ARBA" id="ARBA00004138"/>
    </source>
</evidence>
<dbReference type="PANTHER" id="PTHR46348">
    <property type="entry name" value="DELETED IN LUNG AND ESOPHAGEAL CANCER PROTEIN 1"/>
    <property type="match status" value="1"/>
</dbReference>
<organism evidence="9 10">
    <name type="scientific">Nothobranchius furzeri</name>
    <name type="common">Turquoise killifish</name>
    <dbReference type="NCBI Taxonomy" id="105023"/>
    <lineage>
        <taxon>Eukaryota</taxon>
        <taxon>Metazoa</taxon>
        <taxon>Chordata</taxon>
        <taxon>Craniata</taxon>
        <taxon>Vertebrata</taxon>
        <taxon>Euteleostomi</taxon>
        <taxon>Actinopterygii</taxon>
        <taxon>Neopterygii</taxon>
        <taxon>Teleostei</taxon>
        <taxon>Neoteleostei</taxon>
        <taxon>Acanthomorphata</taxon>
        <taxon>Ovalentaria</taxon>
        <taxon>Atherinomorphae</taxon>
        <taxon>Cyprinodontiformes</taxon>
        <taxon>Nothobranchiidae</taxon>
        <taxon>Nothobranchius</taxon>
    </lineage>
</organism>
<dbReference type="InterPro" id="IPR053879">
    <property type="entry name" value="HYDIN_VesB_CFA65-like_Ig"/>
</dbReference>
<dbReference type="GO" id="GO:0005929">
    <property type="term" value="C:cilium"/>
    <property type="evidence" value="ECO:0007669"/>
    <property type="project" value="UniProtKB-SubCell"/>
</dbReference>
<dbReference type="InterPro" id="IPR033304">
    <property type="entry name" value="DLEC1"/>
</dbReference>
<evidence type="ECO:0000256" key="5">
    <source>
        <dbReference type="ARBA" id="ARBA00023273"/>
    </source>
</evidence>
<dbReference type="PANTHER" id="PTHR46348:SF1">
    <property type="entry name" value="DELETED IN LUNG AND ESOPHAGEAL CANCER PROTEIN 1"/>
    <property type="match status" value="1"/>
</dbReference>
<dbReference type="GO" id="GO:0015631">
    <property type="term" value="F:tubulin binding"/>
    <property type="evidence" value="ECO:0007669"/>
    <property type="project" value="TreeGrafter"/>
</dbReference>
<dbReference type="KEGG" id="nfu:107382823"/>
<dbReference type="EMBL" id="JAAVVJ010000010">
    <property type="protein sequence ID" value="KAF7213825.1"/>
    <property type="molecule type" value="Genomic_DNA"/>
</dbReference>
<dbReference type="CTD" id="9940"/>
<comment type="caution">
    <text evidence="9">The sequence shown here is derived from an EMBL/GenBank/DDBJ whole genome shotgun (WGS) entry which is preliminary data.</text>
</comment>
<dbReference type="OrthoDB" id="2115465at2759"/>
<feature type="domain" description="HYDIN/VesB/CFA65-like Ig-like" evidence="7">
    <location>
        <begin position="392"/>
        <end position="499"/>
    </location>
</feature>
<dbReference type="Proteomes" id="UP000822369">
    <property type="component" value="Chromosome 10"/>
</dbReference>
<dbReference type="Gene3D" id="2.60.40.10">
    <property type="entry name" value="Immunoglobulins"/>
    <property type="match status" value="8"/>
</dbReference>
<dbReference type="InterPro" id="IPR059041">
    <property type="entry name" value="Ig_DLEC1_1"/>
</dbReference>
<feature type="domain" description="Deleted in lung and esophageal cancer protein 1 Ig-like" evidence="8">
    <location>
        <begin position="289"/>
        <end position="374"/>
    </location>
</feature>
<evidence type="ECO:0000259" key="8">
    <source>
        <dbReference type="Pfam" id="PF23277"/>
    </source>
</evidence>
<dbReference type="GO" id="GO:0008285">
    <property type="term" value="P:negative regulation of cell population proliferation"/>
    <property type="evidence" value="ECO:0007669"/>
    <property type="project" value="InterPro"/>
</dbReference>
<keyword evidence="4" id="KW-0969">Cilium</keyword>
<feature type="region of interest" description="Disordered" evidence="6">
    <location>
        <begin position="1"/>
        <end position="27"/>
    </location>
</feature>
<evidence type="ECO:0000256" key="4">
    <source>
        <dbReference type="ARBA" id="ARBA00023069"/>
    </source>
</evidence>
<accession>A0A9D2Y4G1</accession>
<evidence type="ECO:0000256" key="6">
    <source>
        <dbReference type="SAM" id="MobiDB-lite"/>
    </source>
</evidence>
<evidence type="ECO:0000256" key="3">
    <source>
        <dbReference type="ARBA" id="ARBA00022490"/>
    </source>
</evidence>
<dbReference type="Pfam" id="PF23316">
    <property type="entry name" value="Ig_DLEC1_6th"/>
    <property type="match status" value="1"/>
</dbReference>
<dbReference type="GO" id="GO:0005737">
    <property type="term" value="C:cytoplasm"/>
    <property type="evidence" value="ECO:0007669"/>
    <property type="project" value="UniProtKB-SubCell"/>
</dbReference>
<feature type="compositionally biased region" description="Basic and acidic residues" evidence="6">
    <location>
        <begin position="190"/>
        <end position="199"/>
    </location>
</feature>
<protein>
    <submittedName>
        <fullName evidence="9">Transcript variant X1</fullName>
    </submittedName>
</protein>
<feature type="domain" description="HYDIN/VesB/CFA65-like Ig-like" evidence="7">
    <location>
        <begin position="780"/>
        <end position="878"/>
    </location>
</feature>
<gene>
    <name evidence="9" type="primary">dlec1</name>
    <name evidence="9" type="ORF">G4P62_008182</name>
</gene>
<evidence type="ECO:0000256" key="2">
    <source>
        <dbReference type="ARBA" id="ARBA00004496"/>
    </source>
</evidence>
<feature type="compositionally biased region" description="Polar residues" evidence="6">
    <location>
        <begin position="17"/>
        <end position="27"/>
    </location>
</feature>
<reference evidence="9" key="1">
    <citation type="submission" date="2020-03" db="EMBL/GenBank/DDBJ databases">
        <title>Intra-Species Differences in Population Size shape Life History and Genome Evolution.</title>
        <authorList>
            <person name="Willemsen D."/>
            <person name="Cui R."/>
            <person name="Valenzano D.R."/>
        </authorList>
    </citation>
    <scope>NUCLEOTIDE SEQUENCE</scope>
    <source>
        <strain evidence="9">GRZ</strain>
        <tissue evidence="9">Whole</tissue>
    </source>
</reference>
<dbReference type="InterPro" id="IPR013783">
    <property type="entry name" value="Ig-like_fold"/>
</dbReference>
<evidence type="ECO:0000259" key="7">
    <source>
        <dbReference type="Pfam" id="PF22544"/>
    </source>
</evidence>
<name>A0A9D2Y4G1_NOTFU</name>
<evidence type="ECO:0000313" key="10">
    <source>
        <dbReference type="Proteomes" id="UP000822369"/>
    </source>
</evidence>
<keyword evidence="5" id="KW-0966">Cell projection</keyword>
<comment type="subcellular location">
    <subcellularLocation>
        <location evidence="1">Cell projection</location>
        <location evidence="1">Cilium</location>
    </subcellularLocation>
    <subcellularLocation>
        <location evidence="2">Cytoplasm</location>
    </subcellularLocation>
</comment>
<dbReference type="Pfam" id="PF22544">
    <property type="entry name" value="HYDIN_VesB_CFA65-like_Ig"/>
    <property type="match status" value="2"/>
</dbReference>
<feature type="region of interest" description="Disordered" evidence="6">
    <location>
        <begin position="190"/>
        <end position="230"/>
    </location>
</feature>
<dbReference type="Pfam" id="PF23277">
    <property type="entry name" value="Ig_Dlec1_1"/>
    <property type="match status" value="1"/>
</dbReference>
<dbReference type="GeneID" id="107382823"/>
<proteinExistence type="predicted"/>
<sequence>MMDESDQIQPRLVDLSGNHTPASGKSQDISQILASVFPEMYTNDKDTLSNLVHTKARRISCHEDLQQALSEYELHIKEADMLKDHIIQASARSMDEERQLYEGMMKELGVSDHQGLLKGSVISTFSWYVDEELLRRNNLISPEDYLNTQKPQVRESAPVTLSFVKLTKACESCGDDDSLSPSSKEIVEKMNDLDDRLTCESDSDTPKKKRTPKEKQNQTKPKPKWMCEPSVEERERLRKLKDRNDYLRNPRFLPPNAREGGSSLIRAKVKNKRSTKVSEDQSDDPAPVFIAKPSVIVFTDYIVGHIYESTLELINTTSTSCHVRVIPPNTQYFSIGLGRFPSEGGIVAPGLSCKYTVRFAPDSLGDYEDLLVVETHGKHLLKVPIEARRPPPILTLPRVLDCGYCLVGGVKFVTFLCRNVGLSSGNFCIIPKEQWPARNLRSVSRKHFSEQPPFAVSPSLFMLQPGEDIFIELVFFPTAAERSSQTFTIVCDNCQVNDVSAEGEGQLVALELVSVSGEDEPLMVGERHDLTAEHFVRFSPCNPHSKQQKTLIIRNNVHVELPFHWQPMKPNVHPILPGEPPESSQIQFHPATDDAFHISPSTGLLAPCQDQEFLLTFSPTELKDYHSVLHLSLMDVPQLPPEPRQSSVLKPVQVGSKLISVTAMEIEVKGSAEPYQILLEPYAVIIPGEILICTTVRRHFTMWNHSKAPVSFQWERLQNDFHIIEVEPSAGRLEEKEFLDFDLVLTGGKPEKLETSLVCNIQKHNKPVVLAVKVTFKGPTVTLGDPIVDFGLVRLGEQTQTTVILTNTTQLEASWMLEEKLHQDHQDHPDPQISVEPRRGVLPPFASCDVVVVFRPLFCQHFHSELMLNVENGTGCHVGVRADVQSPQVCLLNRKLVVSDHYIGVPAKCSVTLFNQTLLSSHFSWMAELRGQQAHLCTAIFDPPSGTLGPNETMEITVHFTPHSDVELTKVAAVCEVRGMNSPLVLAIAASKPKKLSVSYSLPGLCPSQSDTDPSALTLDFGEDVVLSKAATKQLLITNQSAIPAPFTLEAEYFSCHVSEPDNQSEKGFIRMKDPLQVLTKKVEAKAHEAFVSSLLTHGKGAAFHVLPDSGLLGPFETRTVEVTAYTDMWGEYKDNLVCKVGDLEPVRLPVQMTVKGCPLYFQMTGPRAEHQHQGPILHFGTHVSGGDTVSRCHRVNNPTMFDIRLDWKTYNIDQNDGKLVDVVLSYGDHFPLKDADGNEVMSGALGLSDEDAWTHAPLSDVTVSRGDEIVHFILLPTHNDGFQNVEEEESGPPPAGKNLISVHIRPHLGSLSDYPYCITPQQIVIPARSSRIIRVSFTPLTLSGSDCESRCAGFALGFMSLDSKTAVCVPGRVRRVQGLDLEPIRLDLQAAVKPAVLLVQMDEDGGVLGFNASAGDLLRAESDGKLVACEFDVTQSFQLVNPAEMPLRFRLGTKAPFSVLKPLRGSSSDPYTGDGQALVIQPRHSTRVKVAFHCSLPLLDHKNQTEDHKSAGVQLVHTENGWKKLRFQQNLLIQFSNNTQQTVPLCADLDLPTLSLSTDSLNFGFCCVGETQTTELNLYSDRARTFWNSHTESGVFRVSPDSGLLGSKKLHTTTYNQCLQISFTPNENREFKAVVVFQSPLVTTPLTLLLQGTGSLDEN</sequence>
<dbReference type="RefSeq" id="XP_015810624.3">
    <property type="nucleotide sequence ID" value="XM_015955138.3"/>
</dbReference>
<keyword evidence="3" id="KW-0963">Cytoplasm</keyword>